<dbReference type="Proteomes" id="UP000228777">
    <property type="component" value="Unassembled WGS sequence"/>
</dbReference>
<proteinExistence type="predicted"/>
<sequence length="102" mass="12062">MLKINWFTKLLIRFTPKTFLRYVAKKQGIKSEKLDYAMKLFGESKRIDIHPLPSCSGRGFIITLDNKLSLFFYQDCDHFYYDGCEMGKYEKGNVTIFDNIQE</sequence>
<dbReference type="AlphaFoldDB" id="A0A2M6Z2A7"/>
<comment type="caution">
    <text evidence="1">The sequence shown here is derived from an EMBL/GenBank/DDBJ whole genome shotgun (WGS) entry which is preliminary data.</text>
</comment>
<dbReference type="EMBL" id="PEWP01000045">
    <property type="protein sequence ID" value="PIU46540.1"/>
    <property type="molecule type" value="Genomic_DNA"/>
</dbReference>
<evidence type="ECO:0000313" key="1">
    <source>
        <dbReference type="EMBL" id="PIU46540.1"/>
    </source>
</evidence>
<protein>
    <submittedName>
        <fullName evidence="1">Uncharacterized protein</fullName>
    </submittedName>
</protein>
<name>A0A2M6Z2A7_9BACT</name>
<organism evidence="1 2">
    <name type="scientific">bacterium (Candidatus Gribaldobacteria) CG07_land_8_20_14_0_80_33_18</name>
    <dbReference type="NCBI Taxonomy" id="2014272"/>
    <lineage>
        <taxon>Bacteria</taxon>
        <taxon>Candidatus Gribaldobacteria</taxon>
    </lineage>
</organism>
<accession>A0A2M6Z2A7</accession>
<evidence type="ECO:0000313" key="2">
    <source>
        <dbReference type="Proteomes" id="UP000228777"/>
    </source>
</evidence>
<reference evidence="2" key="1">
    <citation type="submission" date="2017-09" db="EMBL/GenBank/DDBJ databases">
        <title>Depth-based differentiation of microbial function through sediment-hosted aquifers and enrichment of novel symbionts in the deep terrestrial subsurface.</title>
        <authorList>
            <person name="Probst A.J."/>
            <person name="Ladd B."/>
            <person name="Jarett J.K."/>
            <person name="Geller-Mcgrath D.E."/>
            <person name="Sieber C.M.K."/>
            <person name="Emerson J.B."/>
            <person name="Anantharaman K."/>
            <person name="Thomas B.C."/>
            <person name="Malmstrom R."/>
            <person name="Stieglmeier M."/>
            <person name="Klingl A."/>
            <person name="Woyke T."/>
            <person name="Ryan C.M."/>
            <person name="Banfield J.F."/>
        </authorList>
    </citation>
    <scope>NUCLEOTIDE SEQUENCE [LARGE SCALE GENOMIC DNA]</scope>
</reference>
<gene>
    <name evidence="1" type="ORF">COS93_02290</name>
</gene>